<sequence length="151" mass="18487">MDYHVRQRYEKFLSRVKYTYSPYGIPIWNFRDVLNIGAAMKLDKQGDPRFVQNRVQVDFVEDLGFTEEEIIVLFSRQKVTQHRKMTLRKNSRLYRQRKGAISYIDRRRRNVEDFKKILQLKKKKFTQAQIAGMLDMPFNRVRYLIQEYNRR</sequence>
<proteinExistence type="predicted"/>
<gene>
    <name evidence="1" type="ORF">DEAC_c43820</name>
</gene>
<accession>A0A0J1IG32</accession>
<dbReference type="PATRIC" id="fig|476652.3.peg.4658"/>
<protein>
    <submittedName>
        <fullName evidence="1">Uncharacterized protein</fullName>
    </submittedName>
</protein>
<dbReference type="RefSeq" id="WP_047812133.1">
    <property type="nucleotide sequence ID" value="NZ_LDZY01000031.1"/>
</dbReference>
<keyword evidence="2" id="KW-1185">Reference proteome</keyword>
<comment type="caution">
    <text evidence="1">The sequence shown here is derived from an EMBL/GenBank/DDBJ whole genome shotgun (WGS) entry which is preliminary data.</text>
</comment>
<dbReference type="Proteomes" id="UP000036356">
    <property type="component" value="Unassembled WGS sequence"/>
</dbReference>
<evidence type="ECO:0000313" key="1">
    <source>
        <dbReference type="EMBL" id="KLU63696.1"/>
    </source>
</evidence>
<dbReference type="EMBL" id="LDZY01000031">
    <property type="protein sequence ID" value="KLU63696.1"/>
    <property type="molecule type" value="Genomic_DNA"/>
</dbReference>
<name>A0A0J1IG32_9FIRM</name>
<dbReference type="AlphaFoldDB" id="A0A0J1IG32"/>
<reference evidence="1 2" key="1">
    <citation type="submission" date="2015-06" db="EMBL/GenBank/DDBJ databases">
        <title>Draft genome of the moderately acidophilic sulfate reducer Candidatus Desulfosporosinus acididurans strain M1.</title>
        <authorList>
            <person name="Poehlein A."/>
            <person name="Petzsch P."/>
            <person name="Johnson B.D."/>
            <person name="Schloemann M."/>
            <person name="Daniel R."/>
            <person name="Muehling M."/>
        </authorList>
    </citation>
    <scope>NUCLEOTIDE SEQUENCE [LARGE SCALE GENOMIC DNA]</scope>
    <source>
        <strain evidence="1 2">M1</strain>
    </source>
</reference>
<evidence type="ECO:0000313" key="2">
    <source>
        <dbReference type="Proteomes" id="UP000036356"/>
    </source>
</evidence>
<organism evidence="1 2">
    <name type="scientific">Desulfosporosinus acididurans</name>
    <dbReference type="NCBI Taxonomy" id="476652"/>
    <lineage>
        <taxon>Bacteria</taxon>
        <taxon>Bacillati</taxon>
        <taxon>Bacillota</taxon>
        <taxon>Clostridia</taxon>
        <taxon>Eubacteriales</taxon>
        <taxon>Desulfitobacteriaceae</taxon>
        <taxon>Desulfosporosinus</taxon>
    </lineage>
</organism>